<dbReference type="EMBL" id="JADCNL010000001">
    <property type="protein sequence ID" value="KAG0495570.1"/>
    <property type="molecule type" value="Genomic_DNA"/>
</dbReference>
<evidence type="ECO:0000256" key="7">
    <source>
        <dbReference type="ARBA" id="ARBA00023180"/>
    </source>
</evidence>
<evidence type="ECO:0000256" key="6">
    <source>
        <dbReference type="ARBA" id="ARBA00023136"/>
    </source>
</evidence>
<gene>
    <name evidence="10" type="ORF">HPP92_000261</name>
</gene>
<keyword evidence="2" id="KW-0418">Kinase</keyword>
<comment type="subcellular location">
    <subcellularLocation>
        <location evidence="1">Membrane</location>
        <topology evidence="1">Single-pass type I membrane protein</topology>
    </subcellularLocation>
</comment>
<evidence type="ECO:0000313" key="10">
    <source>
        <dbReference type="EMBL" id="KAG0495570.1"/>
    </source>
</evidence>
<evidence type="ECO:0000259" key="9">
    <source>
        <dbReference type="PROSITE" id="PS50011"/>
    </source>
</evidence>
<proteinExistence type="predicted"/>
<name>A0A835RW24_VANPL</name>
<sequence>MDTILWVLRLSPTRYTFNEIISITNNFKEKLGQGGYGSAFEGRVPGGYLVAGKMLGNSMDNGEDFINEVSTIDTIHHVNIM</sequence>
<dbReference type="AlphaFoldDB" id="A0A835RW24"/>
<keyword evidence="4" id="KW-0732">Signal</keyword>
<keyword evidence="2" id="KW-0723">Serine/threonine-protein kinase</keyword>
<dbReference type="Gene3D" id="3.30.200.20">
    <property type="entry name" value="Phosphorylase Kinase, domain 1"/>
    <property type="match status" value="1"/>
</dbReference>
<keyword evidence="6" id="KW-0472">Membrane</keyword>
<dbReference type="PROSITE" id="PS00107">
    <property type="entry name" value="PROTEIN_KINASE_ATP"/>
    <property type="match status" value="1"/>
</dbReference>
<evidence type="ECO:0000256" key="3">
    <source>
        <dbReference type="ARBA" id="ARBA00022692"/>
    </source>
</evidence>
<comment type="caution">
    <text evidence="10">The sequence shown here is derived from an EMBL/GenBank/DDBJ whole genome shotgun (WGS) entry which is preliminary data.</text>
</comment>
<organism evidence="10 11">
    <name type="scientific">Vanilla planifolia</name>
    <name type="common">Vanilla</name>
    <dbReference type="NCBI Taxonomy" id="51239"/>
    <lineage>
        <taxon>Eukaryota</taxon>
        <taxon>Viridiplantae</taxon>
        <taxon>Streptophyta</taxon>
        <taxon>Embryophyta</taxon>
        <taxon>Tracheophyta</taxon>
        <taxon>Spermatophyta</taxon>
        <taxon>Magnoliopsida</taxon>
        <taxon>Liliopsida</taxon>
        <taxon>Asparagales</taxon>
        <taxon>Orchidaceae</taxon>
        <taxon>Vanilloideae</taxon>
        <taxon>Vanilleae</taxon>
        <taxon>Vanilla</taxon>
    </lineage>
</organism>
<keyword evidence="5" id="KW-1133">Transmembrane helix</keyword>
<dbReference type="GO" id="GO:0016020">
    <property type="term" value="C:membrane"/>
    <property type="evidence" value="ECO:0007669"/>
    <property type="project" value="UniProtKB-SubCell"/>
</dbReference>
<dbReference type="InterPro" id="IPR000719">
    <property type="entry name" value="Prot_kinase_dom"/>
</dbReference>
<keyword evidence="8" id="KW-0067">ATP-binding</keyword>
<feature type="domain" description="Protein kinase" evidence="9">
    <location>
        <begin position="25"/>
        <end position="81"/>
    </location>
</feature>
<reference evidence="10 11" key="1">
    <citation type="journal article" date="2020" name="Nat. Food">
        <title>A phased Vanilla planifolia genome enables genetic improvement of flavour and production.</title>
        <authorList>
            <person name="Hasing T."/>
            <person name="Tang H."/>
            <person name="Brym M."/>
            <person name="Khazi F."/>
            <person name="Huang T."/>
            <person name="Chambers A.H."/>
        </authorList>
    </citation>
    <scope>NUCLEOTIDE SEQUENCE [LARGE SCALE GENOMIC DNA]</scope>
    <source>
        <tissue evidence="10">Leaf</tissue>
    </source>
</reference>
<evidence type="ECO:0000313" key="11">
    <source>
        <dbReference type="Proteomes" id="UP000636800"/>
    </source>
</evidence>
<dbReference type="OrthoDB" id="903824at2759"/>
<evidence type="ECO:0000256" key="5">
    <source>
        <dbReference type="ARBA" id="ARBA00022989"/>
    </source>
</evidence>
<protein>
    <recommendedName>
        <fullName evidence="9">Protein kinase domain-containing protein</fullName>
    </recommendedName>
</protein>
<dbReference type="Proteomes" id="UP000636800">
    <property type="component" value="Chromosome 1"/>
</dbReference>
<dbReference type="PROSITE" id="PS50011">
    <property type="entry name" value="PROTEIN_KINASE_DOM"/>
    <property type="match status" value="1"/>
</dbReference>
<keyword evidence="2" id="KW-0808">Transferase</keyword>
<dbReference type="PANTHER" id="PTHR27009">
    <property type="entry name" value="RUST RESISTANCE KINASE LR10-RELATED"/>
    <property type="match status" value="1"/>
</dbReference>
<dbReference type="SUPFAM" id="SSF56112">
    <property type="entry name" value="Protein kinase-like (PK-like)"/>
    <property type="match status" value="1"/>
</dbReference>
<dbReference type="GO" id="GO:0004674">
    <property type="term" value="F:protein serine/threonine kinase activity"/>
    <property type="evidence" value="ECO:0007669"/>
    <property type="project" value="UniProtKB-KW"/>
</dbReference>
<evidence type="ECO:0000256" key="4">
    <source>
        <dbReference type="ARBA" id="ARBA00022729"/>
    </source>
</evidence>
<keyword evidence="7" id="KW-0325">Glycoprotein</keyword>
<accession>A0A835RW24</accession>
<dbReference type="GO" id="GO:0005524">
    <property type="term" value="F:ATP binding"/>
    <property type="evidence" value="ECO:0007669"/>
    <property type="project" value="UniProtKB-UniRule"/>
</dbReference>
<keyword evidence="8" id="KW-0547">Nucleotide-binding</keyword>
<keyword evidence="11" id="KW-1185">Reference proteome</keyword>
<evidence type="ECO:0000256" key="2">
    <source>
        <dbReference type="ARBA" id="ARBA00022527"/>
    </source>
</evidence>
<feature type="binding site" evidence="8">
    <location>
        <position position="53"/>
    </location>
    <ligand>
        <name>ATP</name>
        <dbReference type="ChEBI" id="CHEBI:30616"/>
    </ligand>
</feature>
<dbReference type="InterPro" id="IPR045874">
    <property type="entry name" value="LRK10/LRL21-25-like"/>
</dbReference>
<dbReference type="InterPro" id="IPR011009">
    <property type="entry name" value="Kinase-like_dom_sf"/>
</dbReference>
<evidence type="ECO:0000256" key="1">
    <source>
        <dbReference type="ARBA" id="ARBA00004479"/>
    </source>
</evidence>
<keyword evidence="3" id="KW-0812">Transmembrane</keyword>
<dbReference type="InterPro" id="IPR017441">
    <property type="entry name" value="Protein_kinase_ATP_BS"/>
</dbReference>
<evidence type="ECO:0000256" key="8">
    <source>
        <dbReference type="PROSITE-ProRule" id="PRU10141"/>
    </source>
</evidence>